<evidence type="ECO:0000256" key="5">
    <source>
        <dbReference type="ARBA" id="ARBA00023136"/>
    </source>
</evidence>
<dbReference type="RefSeq" id="WP_258798069.1">
    <property type="nucleotide sequence ID" value="NZ_JANTHX010000005.1"/>
</dbReference>
<keyword evidence="2" id="KW-1003">Cell membrane</keyword>
<keyword evidence="10" id="KW-1185">Reference proteome</keyword>
<feature type="transmembrane region" description="Helical" evidence="7">
    <location>
        <begin position="796"/>
        <end position="823"/>
    </location>
</feature>
<feature type="transmembrane region" description="Helical" evidence="7">
    <location>
        <begin position="754"/>
        <end position="775"/>
    </location>
</feature>
<evidence type="ECO:0000313" key="9">
    <source>
        <dbReference type="EMBL" id="MCS0499049.1"/>
    </source>
</evidence>
<reference evidence="9 10" key="1">
    <citation type="submission" date="2022-08" db="EMBL/GenBank/DDBJ databases">
        <authorList>
            <person name="Li F."/>
        </authorList>
    </citation>
    <scope>NUCLEOTIDE SEQUENCE [LARGE SCALE GENOMIC DNA]</scope>
    <source>
        <strain evidence="9 10">10F1B-8-1</strain>
    </source>
</reference>
<feature type="transmembrane region" description="Helical" evidence="7">
    <location>
        <begin position="531"/>
        <end position="555"/>
    </location>
</feature>
<gene>
    <name evidence="9" type="ORF">NUH29_05730</name>
</gene>
<comment type="subcellular location">
    <subcellularLocation>
        <location evidence="1">Cell membrane</location>
        <topology evidence="1">Multi-pass membrane protein</topology>
    </subcellularLocation>
</comment>
<feature type="transmembrane region" description="Helical" evidence="7">
    <location>
        <begin position="324"/>
        <end position="355"/>
    </location>
</feature>
<name>A0ABT1ZEB8_9MICO</name>
<dbReference type="Proteomes" id="UP001205337">
    <property type="component" value="Unassembled WGS sequence"/>
</dbReference>
<evidence type="ECO:0000256" key="1">
    <source>
        <dbReference type="ARBA" id="ARBA00004651"/>
    </source>
</evidence>
<feature type="transmembrane region" description="Helical" evidence="7">
    <location>
        <begin position="409"/>
        <end position="430"/>
    </location>
</feature>
<dbReference type="Pfam" id="PF02687">
    <property type="entry name" value="FtsX"/>
    <property type="match status" value="1"/>
</dbReference>
<dbReference type="EMBL" id="JANTHX010000005">
    <property type="protein sequence ID" value="MCS0499049.1"/>
    <property type="molecule type" value="Genomic_DNA"/>
</dbReference>
<evidence type="ECO:0000256" key="7">
    <source>
        <dbReference type="SAM" id="Phobius"/>
    </source>
</evidence>
<proteinExistence type="predicted"/>
<protein>
    <submittedName>
        <fullName evidence="9">FtsX-like permease family protein</fullName>
    </submittedName>
</protein>
<evidence type="ECO:0000259" key="8">
    <source>
        <dbReference type="Pfam" id="PF02687"/>
    </source>
</evidence>
<keyword evidence="4 7" id="KW-1133">Transmembrane helix</keyword>
<dbReference type="InterPro" id="IPR003838">
    <property type="entry name" value="ABC3_permease_C"/>
</dbReference>
<feature type="transmembrane region" description="Helical" evidence="7">
    <location>
        <begin position="376"/>
        <end position="403"/>
    </location>
</feature>
<feature type="region of interest" description="Disordered" evidence="6">
    <location>
        <begin position="56"/>
        <end position="84"/>
    </location>
</feature>
<comment type="caution">
    <text evidence="9">The sequence shown here is derived from an EMBL/GenBank/DDBJ whole genome shotgun (WGS) entry which is preliminary data.</text>
</comment>
<sequence length="888" mass="88954">MSRRPSRTRIALAVLADAPGASVLVLLLAAVLAGGAAAASAWASVARTEVLQAAVGASPPSQRDLSDATRGIPVTGPGRGDHGLAPDVARAWGGTFDRLDAFARDADPAAAAVLGAPRAVVRFDRTAAVPVDPSASAPDGRIILSADPLLDQLVDVVEGRLPGPIEAGQPIPIVLTEAISDAFAWKLGEVRAVHYSAGDRQLRLVGLVSPRDPDAGEWDHAAIALGPEIIDNFEQPPTYVGVGYADAASIAALEDLAAASTFETWLPIEPATIHADASDETVAAIRRFESTPHELPLVTDYGRWDADISYTGTTPTILAASAPLLAGLVALHTAIAAGVALAGTAVLALAVRALVARRRGLLQLLAARGASDAARSGALAAGVGALALVGSAAAATVVLIVAGGPVAPVVLAIALVTGIAATSAAVDGVLLTRAGVRANASERRRSRVRAASDAGIVALTLAAVVAVVVTPTTDGGAVPPLAVLLPAAATAAACVLALRLVPPAVRGVERLARRARGLVMLLGPARAGRDVAIGAVPVLALLSAVTIAVLGSGLLATVERGVDDAARAQVGADVRVDARYLGQDDIAAVADVDGVRAVAVVASDPDQTVEFPDGDGRVTVYVVDEADFAAASTSTLEIADGTALVSRTVADRLDGTDLVVADAPLPIADVAPDDGPFGRASAWVVVTETTAADLGLDARPRALLIAADPGRADAVRAALAARLGEVGTVRTIDAVLAERRGAPAVEALVTGTTIAVLASAVLTLLAAGLALSAGAPSRARAFGLLRALGAPARDEYGLVLWELLPALVVAVPLGFAAGLGVLAPLARSGDLTVFTEGSTQPALVVGLGTSAAIVGALVVVVILGVLLASLLARRAGAARAVRTVDEEG</sequence>
<feature type="transmembrane region" description="Helical" evidence="7">
    <location>
        <begin position="843"/>
        <end position="872"/>
    </location>
</feature>
<evidence type="ECO:0000313" key="10">
    <source>
        <dbReference type="Proteomes" id="UP001205337"/>
    </source>
</evidence>
<evidence type="ECO:0000256" key="3">
    <source>
        <dbReference type="ARBA" id="ARBA00022692"/>
    </source>
</evidence>
<evidence type="ECO:0000256" key="2">
    <source>
        <dbReference type="ARBA" id="ARBA00022475"/>
    </source>
</evidence>
<evidence type="ECO:0000256" key="4">
    <source>
        <dbReference type="ARBA" id="ARBA00022989"/>
    </source>
</evidence>
<organism evidence="9 10">
    <name type="scientific">Protaetiibacter mangrovi</name>
    <dbReference type="NCBI Taxonomy" id="2970926"/>
    <lineage>
        <taxon>Bacteria</taxon>
        <taxon>Bacillati</taxon>
        <taxon>Actinomycetota</taxon>
        <taxon>Actinomycetes</taxon>
        <taxon>Micrococcales</taxon>
        <taxon>Microbacteriaceae</taxon>
        <taxon>Protaetiibacter</taxon>
    </lineage>
</organism>
<keyword evidence="5 7" id="KW-0472">Membrane</keyword>
<accession>A0ABT1ZEB8</accession>
<evidence type="ECO:0000256" key="6">
    <source>
        <dbReference type="SAM" id="MobiDB-lite"/>
    </source>
</evidence>
<keyword evidence="3 7" id="KW-0812">Transmembrane</keyword>
<feature type="domain" description="ABC3 transporter permease C-terminal" evidence="8">
    <location>
        <begin position="754"/>
        <end position="873"/>
    </location>
</feature>
<feature type="transmembrane region" description="Helical" evidence="7">
    <location>
        <begin position="450"/>
        <end position="469"/>
    </location>
</feature>
<feature type="transmembrane region" description="Helical" evidence="7">
    <location>
        <begin position="481"/>
        <end position="501"/>
    </location>
</feature>